<evidence type="ECO:0000259" key="2">
    <source>
        <dbReference type="Pfam" id="PF07179"/>
    </source>
</evidence>
<dbReference type="Proteomes" id="UP000305398">
    <property type="component" value="Chromosome"/>
</dbReference>
<sequence>MGLFDFLKSKKQPTEAPATPAPSSTPTPSAPASGPRYKGANYTMPTPAASPSLPPPPPMPAPPPPFQPTNRLEEVLLQAAATNDAASRLAFYHALLEEDLLVLTIPKEGFDAGEQQIEAGTEIQLQVLNDGKLPVFTSQDRIFDAEVVKEQVPFLRLRGHDLFSMAQGAEFALNPFSTVGKLLQADEIADMLSGRIFQGPDGQPAEPQGMQVILGPPTEDLSELIKGLSEFCAAHPPLQAAYLTQMIVQNAPEAPRLLLAFRSDNSDPAFLEELGPVIQAGLQQKEMAVDMMLLDPASQEPIVQYFTQIEPFYQRTEA</sequence>
<organism evidence="4 5">
    <name type="scientific">Hymenobacter jejuensis</name>
    <dbReference type="NCBI Taxonomy" id="2502781"/>
    <lineage>
        <taxon>Bacteria</taxon>
        <taxon>Pseudomonadati</taxon>
        <taxon>Bacteroidota</taxon>
        <taxon>Cytophagia</taxon>
        <taxon>Cytophagales</taxon>
        <taxon>Hymenobacteraceae</taxon>
        <taxon>Hymenobacter</taxon>
    </lineage>
</organism>
<feature type="compositionally biased region" description="Pro residues" evidence="1">
    <location>
        <begin position="19"/>
        <end position="29"/>
    </location>
</feature>
<keyword evidence="5" id="KW-1185">Reference proteome</keyword>
<dbReference type="InterPro" id="IPR027945">
    <property type="entry name" value="SseB_C"/>
</dbReference>
<evidence type="ECO:0000256" key="1">
    <source>
        <dbReference type="SAM" id="MobiDB-lite"/>
    </source>
</evidence>
<dbReference type="InterPro" id="IPR009839">
    <property type="entry name" value="SseB_N"/>
</dbReference>
<dbReference type="RefSeq" id="WP_139516869.1">
    <property type="nucleotide sequence ID" value="NZ_CP040896.1"/>
</dbReference>
<feature type="domain" description="SseB protein C-terminal" evidence="3">
    <location>
        <begin position="208"/>
        <end position="315"/>
    </location>
</feature>
<accession>A0A5B8A536</accession>
<dbReference type="Pfam" id="PF07179">
    <property type="entry name" value="SseB"/>
    <property type="match status" value="1"/>
</dbReference>
<evidence type="ECO:0008006" key="6">
    <source>
        <dbReference type="Google" id="ProtNLM"/>
    </source>
</evidence>
<feature type="region of interest" description="Disordered" evidence="1">
    <location>
        <begin position="1"/>
        <end position="65"/>
    </location>
</feature>
<dbReference type="OrthoDB" id="768046at2"/>
<proteinExistence type="predicted"/>
<dbReference type="KEGG" id="hyj:FHG12_17035"/>
<feature type="domain" description="SseB protein N-terminal" evidence="2">
    <location>
        <begin position="72"/>
        <end position="189"/>
    </location>
</feature>
<evidence type="ECO:0000313" key="5">
    <source>
        <dbReference type="Proteomes" id="UP000305398"/>
    </source>
</evidence>
<reference evidence="4 5" key="1">
    <citation type="submission" date="2019-06" db="EMBL/GenBank/DDBJ databases">
        <authorList>
            <person name="Srinivasan S."/>
        </authorList>
    </citation>
    <scope>NUCLEOTIDE SEQUENCE [LARGE SCALE GENOMIC DNA]</scope>
    <source>
        <strain evidence="4 5">17J68-5</strain>
    </source>
</reference>
<name>A0A5B8A536_9BACT</name>
<dbReference type="AlphaFoldDB" id="A0A5B8A536"/>
<evidence type="ECO:0000313" key="4">
    <source>
        <dbReference type="EMBL" id="QDA61695.1"/>
    </source>
</evidence>
<evidence type="ECO:0000259" key="3">
    <source>
        <dbReference type="Pfam" id="PF14581"/>
    </source>
</evidence>
<dbReference type="Pfam" id="PF14581">
    <property type="entry name" value="SseB_C"/>
    <property type="match status" value="1"/>
</dbReference>
<protein>
    <recommendedName>
        <fullName evidence="6">Enhanced serine sensitivity protein SseB</fullName>
    </recommendedName>
</protein>
<dbReference type="EMBL" id="CP040896">
    <property type="protein sequence ID" value="QDA61695.1"/>
    <property type="molecule type" value="Genomic_DNA"/>
</dbReference>
<gene>
    <name evidence="4" type="ORF">FHG12_17035</name>
</gene>
<feature type="compositionally biased region" description="Pro residues" evidence="1">
    <location>
        <begin position="52"/>
        <end position="65"/>
    </location>
</feature>